<dbReference type="Proteomes" id="UP000501623">
    <property type="component" value="Chromosome"/>
</dbReference>
<organism evidence="1 2">
    <name type="scientific">Hymenobacter taeanensis</name>
    <dbReference type="NCBI Taxonomy" id="2735321"/>
    <lineage>
        <taxon>Bacteria</taxon>
        <taxon>Pseudomonadati</taxon>
        <taxon>Bacteroidota</taxon>
        <taxon>Cytophagia</taxon>
        <taxon>Cytophagales</taxon>
        <taxon>Hymenobacteraceae</taxon>
        <taxon>Hymenobacter</taxon>
    </lineage>
</organism>
<name>A0A6M6BNL0_9BACT</name>
<proteinExistence type="predicted"/>
<dbReference type="InterPro" id="IPR036025">
    <property type="entry name" value="RtcB-like_sf"/>
</dbReference>
<evidence type="ECO:0000313" key="1">
    <source>
        <dbReference type="EMBL" id="QJX49083.1"/>
    </source>
</evidence>
<protein>
    <submittedName>
        <fullName evidence="1">Uncharacterized protein</fullName>
    </submittedName>
</protein>
<dbReference type="RefSeq" id="WP_171593170.1">
    <property type="nucleotide sequence ID" value="NZ_CP053538.1"/>
</dbReference>
<accession>A0A6M6BNL0</accession>
<sequence length="65" mass="7013">MASNKHRTAGIELIGGGLDEAPMAYKDIHQVMAHQQDLIDVLGSFTPRIVRMDAGNSGKSRYGGE</sequence>
<dbReference type="SUPFAM" id="SSF103365">
    <property type="entry name" value="Hypothetical protein PH1602"/>
    <property type="match status" value="1"/>
</dbReference>
<dbReference type="Gene3D" id="3.90.1860.10">
    <property type="entry name" value="tRNA-splicing ligase RtcB"/>
    <property type="match status" value="1"/>
</dbReference>
<evidence type="ECO:0000313" key="2">
    <source>
        <dbReference type="Proteomes" id="UP000501623"/>
    </source>
</evidence>
<dbReference type="KEGG" id="hts:HMJ29_20095"/>
<dbReference type="EMBL" id="CP053538">
    <property type="protein sequence ID" value="QJX49083.1"/>
    <property type="molecule type" value="Genomic_DNA"/>
</dbReference>
<gene>
    <name evidence="1" type="ORF">HMJ29_20095</name>
</gene>
<reference evidence="1 2" key="1">
    <citation type="submission" date="2020-05" db="EMBL/GenBank/DDBJ databases">
        <title>Complete genome sequence of Hymenobacter sp. TS19 in Coasted Sand Dune.</title>
        <authorList>
            <person name="Lee J.-H."/>
            <person name="Jung J.-H."/>
            <person name="Jeong S."/>
            <person name="Zhao L."/>
            <person name="Kim M.-K."/>
            <person name="Seo H.-S."/>
            <person name="Lim S."/>
        </authorList>
    </citation>
    <scope>NUCLEOTIDE SEQUENCE [LARGE SCALE GENOMIC DNA]</scope>
    <source>
        <strain evidence="1 2">TS19</strain>
    </source>
</reference>
<keyword evidence="2" id="KW-1185">Reference proteome</keyword>
<dbReference type="GO" id="GO:0006396">
    <property type="term" value="P:RNA processing"/>
    <property type="evidence" value="ECO:0007669"/>
    <property type="project" value="InterPro"/>
</dbReference>
<dbReference type="AlphaFoldDB" id="A0A6M6BNL0"/>